<proteinExistence type="predicted"/>
<sequence length="405" mass="45618">MVCGTSDSVVNAVLNSKELRSRVVKKVEKQVQEECCGLCSRKTPSILTKTSLESIISLKDQDIVNELQEKAPTFYSCLLAASSSQRGDPNKNKQRTTPSISMASSILLKCRNPSMTANAYRLSVLLWHGGAQKQIYILFPLKCHGADVEDGASLKVREVKERVRLKIGNNFDKQVFDSLVDEIVKTNMPLCLKALKELEEKVLLQHPPTFQITGDNLDLMVKVKHMSVSNQNNSIHWVNLNAVKNRVLANHLSNDNPVKSVLELEKVEFLPSPEDNEAYLQNITALATRVVVRNIPAFSQFKDIVVKHILHEYSDVMKEKSDQLPLELLFKNENVNEEIIDILQELHDKYLPVDKQTVEAEEVVSILEHLFIGGQLTDERANNCKAARSDGDTEFERLEGFISKV</sequence>
<name>A0ABN8QKD2_9CNID</name>
<accession>A0ABN8QKD2</accession>
<protein>
    <recommendedName>
        <fullName evidence="1">DUF6589 domain-containing protein</fullName>
    </recommendedName>
</protein>
<evidence type="ECO:0000259" key="1">
    <source>
        <dbReference type="Pfam" id="PF20231"/>
    </source>
</evidence>
<evidence type="ECO:0000313" key="3">
    <source>
        <dbReference type="Proteomes" id="UP001159427"/>
    </source>
</evidence>
<comment type="caution">
    <text evidence="2">The sequence shown here is derived from an EMBL/GenBank/DDBJ whole genome shotgun (WGS) entry which is preliminary data.</text>
</comment>
<dbReference type="Proteomes" id="UP001159427">
    <property type="component" value="Unassembled WGS sequence"/>
</dbReference>
<dbReference type="Pfam" id="PF20231">
    <property type="entry name" value="DUF6589"/>
    <property type="match status" value="1"/>
</dbReference>
<reference evidence="2 3" key="1">
    <citation type="submission" date="2022-05" db="EMBL/GenBank/DDBJ databases">
        <authorList>
            <consortium name="Genoscope - CEA"/>
            <person name="William W."/>
        </authorList>
    </citation>
    <scope>NUCLEOTIDE SEQUENCE [LARGE SCALE GENOMIC DNA]</scope>
</reference>
<dbReference type="InterPro" id="IPR046496">
    <property type="entry name" value="DUF6589"/>
</dbReference>
<organism evidence="2 3">
    <name type="scientific">Porites evermanni</name>
    <dbReference type="NCBI Taxonomy" id="104178"/>
    <lineage>
        <taxon>Eukaryota</taxon>
        <taxon>Metazoa</taxon>
        <taxon>Cnidaria</taxon>
        <taxon>Anthozoa</taxon>
        <taxon>Hexacorallia</taxon>
        <taxon>Scleractinia</taxon>
        <taxon>Fungiina</taxon>
        <taxon>Poritidae</taxon>
        <taxon>Porites</taxon>
    </lineage>
</organism>
<gene>
    <name evidence="2" type="ORF">PEVE_00005602</name>
</gene>
<dbReference type="EMBL" id="CALNXI010001357">
    <property type="protein sequence ID" value="CAH3166219.1"/>
    <property type="molecule type" value="Genomic_DNA"/>
</dbReference>
<keyword evidence="3" id="KW-1185">Reference proteome</keyword>
<feature type="domain" description="DUF6589" evidence="1">
    <location>
        <begin position="269"/>
        <end position="399"/>
    </location>
</feature>
<evidence type="ECO:0000313" key="2">
    <source>
        <dbReference type="EMBL" id="CAH3166219.1"/>
    </source>
</evidence>